<dbReference type="RefSeq" id="WP_244517047.1">
    <property type="nucleotide sequence ID" value="NZ_FNTV01000002.1"/>
</dbReference>
<gene>
    <name evidence="1" type="ORF">SAMN04489740_4094</name>
</gene>
<dbReference type="Proteomes" id="UP000182725">
    <property type="component" value="Unassembled WGS sequence"/>
</dbReference>
<proteinExistence type="predicted"/>
<protein>
    <submittedName>
        <fullName evidence="1">Uncharacterized protein</fullName>
    </submittedName>
</protein>
<dbReference type="AlphaFoldDB" id="A0A1H5PBW6"/>
<evidence type="ECO:0000313" key="2">
    <source>
        <dbReference type="Proteomes" id="UP000182725"/>
    </source>
</evidence>
<accession>A0A1H5PBW6</accession>
<reference evidence="1 2" key="1">
    <citation type="submission" date="2016-10" db="EMBL/GenBank/DDBJ databases">
        <authorList>
            <person name="de Groot N.N."/>
        </authorList>
    </citation>
    <scope>NUCLEOTIDE SEQUENCE [LARGE SCALE GENOMIC DNA]</scope>
    <source>
        <strain evidence="1 2">DSM 22274</strain>
    </source>
</reference>
<evidence type="ECO:0000313" key="1">
    <source>
        <dbReference type="EMBL" id="SEF11349.1"/>
    </source>
</evidence>
<dbReference type="EMBL" id="FNTV01000002">
    <property type="protein sequence ID" value="SEF11349.1"/>
    <property type="molecule type" value="Genomic_DNA"/>
</dbReference>
<sequence length="162" mass="16953">MVPKPVRRVESAPAGQGMLARIPGHGSFTLTGEAVAMIGIFGGLLHCYLGPSGCRKQGLYFSRTEPKKPLRCLLSALGDAGSEGAGGLEEIVVSVSHDLAPKLNGAVLDFDTYNKMQRFAWQTMPAVKGPACTCLRSIGPAAGKHSPCLDDQGIGLSDFPGK</sequence>
<organism evidence="1 2">
    <name type="scientific">Arthrobacter alpinus</name>
    <dbReference type="NCBI Taxonomy" id="656366"/>
    <lineage>
        <taxon>Bacteria</taxon>
        <taxon>Bacillati</taxon>
        <taxon>Actinomycetota</taxon>
        <taxon>Actinomycetes</taxon>
        <taxon>Micrococcales</taxon>
        <taxon>Micrococcaceae</taxon>
        <taxon>Arthrobacter</taxon>
    </lineage>
</organism>
<name>A0A1H5PBW6_9MICC</name>